<feature type="region of interest" description="Disordered" evidence="1">
    <location>
        <begin position="1"/>
        <end position="33"/>
    </location>
</feature>
<dbReference type="AlphaFoldDB" id="A0AAD7MPV5"/>
<proteinExistence type="predicted"/>
<evidence type="ECO:0000256" key="1">
    <source>
        <dbReference type="SAM" id="MobiDB-lite"/>
    </source>
</evidence>
<reference evidence="2" key="1">
    <citation type="submission" date="2023-03" db="EMBL/GenBank/DDBJ databases">
        <title>Massive genome expansion in bonnet fungi (Mycena s.s.) driven by repeated elements and novel gene families across ecological guilds.</title>
        <authorList>
            <consortium name="Lawrence Berkeley National Laboratory"/>
            <person name="Harder C.B."/>
            <person name="Miyauchi S."/>
            <person name="Viragh M."/>
            <person name="Kuo A."/>
            <person name="Thoen E."/>
            <person name="Andreopoulos B."/>
            <person name="Lu D."/>
            <person name="Skrede I."/>
            <person name="Drula E."/>
            <person name="Henrissat B."/>
            <person name="Morin E."/>
            <person name="Kohler A."/>
            <person name="Barry K."/>
            <person name="LaButti K."/>
            <person name="Morin E."/>
            <person name="Salamov A."/>
            <person name="Lipzen A."/>
            <person name="Mereny Z."/>
            <person name="Hegedus B."/>
            <person name="Baldrian P."/>
            <person name="Stursova M."/>
            <person name="Weitz H."/>
            <person name="Taylor A."/>
            <person name="Grigoriev I.V."/>
            <person name="Nagy L.G."/>
            <person name="Martin F."/>
            <person name="Kauserud H."/>
        </authorList>
    </citation>
    <scope>NUCLEOTIDE SEQUENCE</scope>
    <source>
        <strain evidence="2">CBHHK182m</strain>
    </source>
</reference>
<evidence type="ECO:0000313" key="3">
    <source>
        <dbReference type="Proteomes" id="UP001215598"/>
    </source>
</evidence>
<accession>A0AAD7MPV5</accession>
<organism evidence="2 3">
    <name type="scientific">Mycena metata</name>
    <dbReference type="NCBI Taxonomy" id="1033252"/>
    <lineage>
        <taxon>Eukaryota</taxon>
        <taxon>Fungi</taxon>
        <taxon>Dikarya</taxon>
        <taxon>Basidiomycota</taxon>
        <taxon>Agaricomycotina</taxon>
        <taxon>Agaricomycetes</taxon>
        <taxon>Agaricomycetidae</taxon>
        <taxon>Agaricales</taxon>
        <taxon>Marasmiineae</taxon>
        <taxon>Mycenaceae</taxon>
        <taxon>Mycena</taxon>
    </lineage>
</organism>
<dbReference type="Proteomes" id="UP001215598">
    <property type="component" value="Unassembled WGS sequence"/>
</dbReference>
<name>A0AAD7MPV5_9AGAR</name>
<comment type="caution">
    <text evidence="2">The sequence shown here is derived from an EMBL/GenBank/DDBJ whole genome shotgun (WGS) entry which is preliminary data.</text>
</comment>
<sequence length="212" mass="23996">MPATKRAHTLDSSDEEENRAPSLDSSRSLSPELRDDLPADELYKITQLQQKKANEATKALQAAECKLTDITNEDQNYNPLAWWENRESKVQGKLADLLEILPPKFRGETMHAQWFINTFHVEMGTQFSNIATRVRRCAPEIFNCTATDLLNARWAVSADITLTPRGAQTGNGLNKCKKSVLRLFRDDDADRQLQDAMDMLDADEEEEPAEEA</sequence>
<evidence type="ECO:0000313" key="2">
    <source>
        <dbReference type="EMBL" id="KAJ7727397.1"/>
    </source>
</evidence>
<gene>
    <name evidence="2" type="ORF">B0H16DRAFT_1735202</name>
</gene>
<keyword evidence="3" id="KW-1185">Reference proteome</keyword>
<protein>
    <submittedName>
        <fullName evidence="2">Uncharacterized protein</fullName>
    </submittedName>
</protein>
<dbReference type="EMBL" id="JARKIB010000180">
    <property type="protein sequence ID" value="KAJ7727397.1"/>
    <property type="molecule type" value="Genomic_DNA"/>
</dbReference>